<dbReference type="eggNOG" id="ENOG502SNFQ">
    <property type="taxonomic scope" value="Eukaryota"/>
</dbReference>
<accession>B8C3K8</accession>
<organism evidence="2 3">
    <name type="scientific">Thalassiosira pseudonana</name>
    <name type="common">Marine diatom</name>
    <name type="synonym">Cyclotella nana</name>
    <dbReference type="NCBI Taxonomy" id="35128"/>
    <lineage>
        <taxon>Eukaryota</taxon>
        <taxon>Sar</taxon>
        <taxon>Stramenopiles</taxon>
        <taxon>Ochrophyta</taxon>
        <taxon>Bacillariophyta</taxon>
        <taxon>Coscinodiscophyceae</taxon>
        <taxon>Thalassiosirophycidae</taxon>
        <taxon>Thalassiosirales</taxon>
        <taxon>Thalassiosiraceae</taxon>
        <taxon>Thalassiosira</taxon>
    </lineage>
</organism>
<gene>
    <name evidence="2" type="ORF">THAPSDRAFT_22861</name>
</gene>
<feature type="region of interest" description="Disordered" evidence="1">
    <location>
        <begin position="192"/>
        <end position="301"/>
    </location>
</feature>
<dbReference type="GeneID" id="7445224"/>
<feature type="region of interest" description="Disordered" evidence="1">
    <location>
        <begin position="136"/>
        <end position="158"/>
    </location>
</feature>
<dbReference type="Proteomes" id="UP000001449">
    <property type="component" value="Chromosome 5"/>
</dbReference>
<keyword evidence="3" id="KW-1185">Reference proteome</keyword>
<name>B8C3K8_THAPS</name>
<evidence type="ECO:0000313" key="2">
    <source>
        <dbReference type="EMBL" id="EED92137.1"/>
    </source>
</evidence>
<evidence type="ECO:0000313" key="3">
    <source>
        <dbReference type="Proteomes" id="UP000001449"/>
    </source>
</evidence>
<dbReference type="KEGG" id="tps:THAPSDRAFT_22861"/>
<dbReference type="EMBL" id="CM000642">
    <property type="protein sequence ID" value="EED92137.1"/>
    <property type="molecule type" value="Genomic_DNA"/>
</dbReference>
<protein>
    <submittedName>
        <fullName evidence="2">Uncharacterized protein</fullName>
    </submittedName>
</protein>
<dbReference type="OMA" id="PVPWPHF"/>
<evidence type="ECO:0000256" key="1">
    <source>
        <dbReference type="SAM" id="MobiDB-lite"/>
    </source>
</evidence>
<reference evidence="2 3" key="2">
    <citation type="journal article" date="2008" name="Nature">
        <title>The Phaeodactylum genome reveals the evolutionary history of diatom genomes.</title>
        <authorList>
            <person name="Bowler C."/>
            <person name="Allen A.E."/>
            <person name="Badger J.H."/>
            <person name="Grimwood J."/>
            <person name="Jabbari K."/>
            <person name="Kuo A."/>
            <person name="Maheswari U."/>
            <person name="Martens C."/>
            <person name="Maumus F."/>
            <person name="Otillar R.P."/>
            <person name="Rayko E."/>
            <person name="Salamov A."/>
            <person name="Vandepoele K."/>
            <person name="Beszteri B."/>
            <person name="Gruber A."/>
            <person name="Heijde M."/>
            <person name="Katinka M."/>
            <person name="Mock T."/>
            <person name="Valentin K."/>
            <person name="Verret F."/>
            <person name="Berges J.A."/>
            <person name="Brownlee C."/>
            <person name="Cadoret J.P."/>
            <person name="Chiovitti A."/>
            <person name="Choi C.J."/>
            <person name="Coesel S."/>
            <person name="De Martino A."/>
            <person name="Detter J.C."/>
            <person name="Durkin C."/>
            <person name="Falciatore A."/>
            <person name="Fournet J."/>
            <person name="Haruta M."/>
            <person name="Huysman M.J."/>
            <person name="Jenkins B.D."/>
            <person name="Jiroutova K."/>
            <person name="Jorgensen R.E."/>
            <person name="Joubert Y."/>
            <person name="Kaplan A."/>
            <person name="Kroger N."/>
            <person name="Kroth P.G."/>
            <person name="La Roche J."/>
            <person name="Lindquist E."/>
            <person name="Lommer M."/>
            <person name="Martin-Jezequel V."/>
            <person name="Lopez P.J."/>
            <person name="Lucas S."/>
            <person name="Mangogna M."/>
            <person name="McGinnis K."/>
            <person name="Medlin L.K."/>
            <person name="Montsant A."/>
            <person name="Oudot-Le Secq M.P."/>
            <person name="Napoli C."/>
            <person name="Obornik M."/>
            <person name="Parker M.S."/>
            <person name="Petit J.L."/>
            <person name="Porcel B.M."/>
            <person name="Poulsen N."/>
            <person name="Robison M."/>
            <person name="Rychlewski L."/>
            <person name="Rynearson T.A."/>
            <person name="Schmutz J."/>
            <person name="Shapiro H."/>
            <person name="Siaut M."/>
            <person name="Stanley M."/>
            <person name="Sussman M.R."/>
            <person name="Taylor A.R."/>
            <person name="Vardi A."/>
            <person name="von Dassow P."/>
            <person name="Vyverman W."/>
            <person name="Willis A."/>
            <person name="Wyrwicz L.S."/>
            <person name="Rokhsar D.S."/>
            <person name="Weissenbach J."/>
            <person name="Armbrust E.V."/>
            <person name="Green B.R."/>
            <person name="Van de Peer Y."/>
            <person name="Grigoriev I.V."/>
        </authorList>
    </citation>
    <scope>NUCLEOTIDE SEQUENCE [LARGE SCALE GENOMIC DNA]</scope>
    <source>
        <strain evidence="2 3">CCMP1335</strain>
    </source>
</reference>
<dbReference type="PaxDb" id="35128-Thaps22861"/>
<proteinExistence type="predicted"/>
<dbReference type="RefSeq" id="XP_002290385.1">
    <property type="nucleotide sequence ID" value="XM_002290349.1"/>
</dbReference>
<dbReference type="HOGENOM" id="CLU_951449_0_0_1"/>
<dbReference type="AlphaFoldDB" id="B8C3K8"/>
<sequence>MHTTTRTISTNLHVYAPRGSGYVGPNTSSEDDPRGLTQAEIDQISPPAFPTTYEPMLEYPGTMRPGRTPENMPYHDLPGLGVDDPNPVPWPHFQEIEWHHLWDPPHEQALQMEEFIELEGRWASVEEEAEMRMGMRRGVRERREEEESGGMGGGDTMVIMDDDEEDESAPMMDVPSMMGLGDGVDALMGAKKKEAEGKSKTVKSKMLELDEDEDDDDEGDDFLFDLGLGDEEEGDDDDDLGDLDLDLDDDIDLDGDDDAEEDGDDDYFEEDDEDLTIDDLNTKEDGGDDDEFDDGGFDYDD</sequence>
<dbReference type="InParanoid" id="B8C3K8"/>
<reference evidence="2 3" key="1">
    <citation type="journal article" date="2004" name="Science">
        <title>The genome of the diatom Thalassiosira pseudonana: ecology, evolution, and metabolism.</title>
        <authorList>
            <person name="Armbrust E.V."/>
            <person name="Berges J.A."/>
            <person name="Bowler C."/>
            <person name="Green B.R."/>
            <person name="Martinez D."/>
            <person name="Putnam N.H."/>
            <person name="Zhou S."/>
            <person name="Allen A.E."/>
            <person name="Apt K.E."/>
            <person name="Bechner M."/>
            <person name="Brzezinski M.A."/>
            <person name="Chaal B.K."/>
            <person name="Chiovitti A."/>
            <person name="Davis A.K."/>
            <person name="Demarest M.S."/>
            <person name="Detter J.C."/>
            <person name="Glavina T."/>
            <person name="Goodstein D."/>
            <person name="Hadi M.Z."/>
            <person name="Hellsten U."/>
            <person name="Hildebrand M."/>
            <person name="Jenkins B.D."/>
            <person name="Jurka J."/>
            <person name="Kapitonov V.V."/>
            <person name="Kroger N."/>
            <person name="Lau W.W."/>
            <person name="Lane T.W."/>
            <person name="Larimer F.W."/>
            <person name="Lippmeier J.C."/>
            <person name="Lucas S."/>
            <person name="Medina M."/>
            <person name="Montsant A."/>
            <person name="Obornik M."/>
            <person name="Parker M.S."/>
            <person name="Palenik B."/>
            <person name="Pazour G.J."/>
            <person name="Richardson P.M."/>
            <person name="Rynearson T.A."/>
            <person name="Saito M.A."/>
            <person name="Schwartz D.C."/>
            <person name="Thamatrakoln K."/>
            <person name="Valentin K."/>
            <person name="Vardi A."/>
            <person name="Wilkerson F.P."/>
            <person name="Rokhsar D.S."/>
        </authorList>
    </citation>
    <scope>NUCLEOTIDE SEQUENCE [LARGE SCALE GENOMIC DNA]</scope>
    <source>
        <strain evidence="2 3">CCMP1335</strain>
    </source>
</reference>
<feature type="compositionally biased region" description="Acidic residues" evidence="1">
    <location>
        <begin position="209"/>
        <end position="277"/>
    </location>
</feature>
<feature type="compositionally biased region" description="Acidic residues" evidence="1">
    <location>
        <begin position="286"/>
        <end position="301"/>
    </location>
</feature>